<proteinExistence type="predicted"/>
<reference evidence="2" key="1">
    <citation type="journal article" date="2019" name="Int. J. Syst. Evol. Microbiol.">
        <title>The Global Catalogue of Microorganisms (GCM) 10K type strain sequencing project: providing services to taxonomists for standard genome sequencing and annotation.</title>
        <authorList>
            <consortium name="The Broad Institute Genomics Platform"/>
            <consortium name="The Broad Institute Genome Sequencing Center for Infectious Disease"/>
            <person name="Wu L."/>
            <person name="Ma J."/>
        </authorList>
    </citation>
    <scope>NUCLEOTIDE SEQUENCE [LARGE SCALE GENOMIC DNA]</scope>
    <source>
        <strain evidence="2">CGMCC 1.15288</strain>
    </source>
</reference>
<gene>
    <name evidence="1" type="ORF">GCM10007423_11940</name>
</gene>
<dbReference type="RefSeq" id="WP_188929629.1">
    <property type="nucleotide sequence ID" value="NZ_BMIA01000001.1"/>
</dbReference>
<evidence type="ECO:0000313" key="2">
    <source>
        <dbReference type="Proteomes" id="UP000600214"/>
    </source>
</evidence>
<dbReference type="Proteomes" id="UP000600214">
    <property type="component" value="Unassembled WGS sequence"/>
</dbReference>
<evidence type="ECO:0000313" key="1">
    <source>
        <dbReference type="EMBL" id="GGH26726.1"/>
    </source>
</evidence>
<keyword evidence="2" id="KW-1185">Reference proteome</keyword>
<comment type="caution">
    <text evidence="1">The sequence shown here is derived from an EMBL/GenBank/DDBJ whole genome shotgun (WGS) entry which is preliminary data.</text>
</comment>
<sequence>MKKVRFFSSVFLEALDQRIISILDSHKIAAKQTSFELRNHQLRLDKKINEELNFLTANKDSAIIEYKLKQVYAVEKDIARRSAFIARKSELTTAISIFEEIMIEMRNILVNELDLLGQQALKITPPHRLHNIILSEISIYSKSLNSSWAQIREAIEITPNLNQSVDKLTDETREKVKSIRSIETVKLKNENEILALVDCNYHQEVIRSIEVYFLEMNNNLNNAIKKKADK</sequence>
<protein>
    <submittedName>
        <fullName evidence="1">Uncharacterized protein</fullName>
    </submittedName>
</protein>
<accession>A0ABQ1YIH3</accession>
<dbReference type="EMBL" id="BMIA01000001">
    <property type="protein sequence ID" value="GGH26726.1"/>
    <property type="molecule type" value="Genomic_DNA"/>
</dbReference>
<name>A0ABQ1YIH3_9BACT</name>
<organism evidence="1 2">
    <name type="scientific">Dyadobacter endophyticus</name>
    <dbReference type="NCBI Taxonomy" id="1749036"/>
    <lineage>
        <taxon>Bacteria</taxon>
        <taxon>Pseudomonadati</taxon>
        <taxon>Bacteroidota</taxon>
        <taxon>Cytophagia</taxon>
        <taxon>Cytophagales</taxon>
        <taxon>Spirosomataceae</taxon>
        <taxon>Dyadobacter</taxon>
    </lineage>
</organism>